<evidence type="ECO:0000313" key="2">
    <source>
        <dbReference type="Proteomes" id="UP000290288"/>
    </source>
</evidence>
<keyword evidence="2" id="KW-1185">Reference proteome</keyword>
<comment type="caution">
    <text evidence="1">The sequence shown here is derived from an EMBL/GenBank/DDBJ whole genome shotgun (WGS) entry which is preliminary data.</text>
</comment>
<organism evidence="1 2">
    <name type="scientific">Candolleomyces aberdarensis</name>
    <dbReference type="NCBI Taxonomy" id="2316362"/>
    <lineage>
        <taxon>Eukaryota</taxon>
        <taxon>Fungi</taxon>
        <taxon>Dikarya</taxon>
        <taxon>Basidiomycota</taxon>
        <taxon>Agaricomycotina</taxon>
        <taxon>Agaricomycetes</taxon>
        <taxon>Agaricomycetidae</taxon>
        <taxon>Agaricales</taxon>
        <taxon>Agaricineae</taxon>
        <taxon>Psathyrellaceae</taxon>
        <taxon>Candolleomyces</taxon>
    </lineage>
</organism>
<proteinExistence type="predicted"/>
<dbReference type="AlphaFoldDB" id="A0A4Q2DLQ6"/>
<evidence type="ECO:0000313" key="1">
    <source>
        <dbReference type="EMBL" id="RXW20102.1"/>
    </source>
</evidence>
<gene>
    <name evidence="1" type="ORF">EST38_g5762</name>
</gene>
<accession>A0A4Q2DLQ6</accession>
<reference evidence="1 2" key="1">
    <citation type="submission" date="2019-01" db="EMBL/GenBank/DDBJ databases">
        <title>Draft genome sequence of Psathyrella aberdarensis IHI B618.</title>
        <authorList>
            <person name="Buettner E."/>
            <person name="Kellner H."/>
        </authorList>
    </citation>
    <scope>NUCLEOTIDE SEQUENCE [LARGE SCALE GENOMIC DNA]</scope>
    <source>
        <strain evidence="1 2">IHI B618</strain>
    </source>
</reference>
<sequence>MAESPPANVEIFPNAHNFQIGEQKNYIVNGNYICSNDQATLIQLLQPILDASHTRD</sequence>
<dbReference type="Proteomes" id="UP000290288">
    <property type="component" value="Unassembled WGS sequence"/>
</dbReference>
<dbReference type="EMBL" id="SDEE01000167">
    <property type="protein sequence ID" value="RXW20102.1"/>
    <property type="molecule type" value="Genomic_DNA"/>
</dbReference>
<name>A0A4Q2DLQ6_9AGAR</name>
<protein>
    <submittedName>
        <fullName evidence="1">Uncharacterized protein</fullName>
    </submittedName>
</protein>